<name>A0A645HYU0_9ZZZZ</name>
<accession>A0A645HYU0</accession>
<dbReference type="AlphaFoldDB" id="A0A645HYU0"/>
<feature type="region of interest" description="Disordered" evidence="1">
    <location>
        <begin position="1"/>
        <end position="20"/>
    </location>
</feature>
<evidence type="ECO:0000256" key="1">
    <source>
        <dbReference type="SAM" id="MobiDB-lite"/>
    </source>
</evidence>
<sequence length="102" mass="11231">MKISTGPGIGGGTGGTDPVNRFLARRGHAYDGLRLVPASETRHLPARQLFVGNIRHIDIQEYGPLDRIIEIMLDQFAGNSTGSCKIQSVKTGHRHRNRRNAE</sequence>
<reference evidence="2" key="1">
    <citation type="submission" date="2019-08" db="EMBL/GenBank/DDBJ databases">
        <authorList>
            <person name="Kucharzyk K."/>
            <person name="Murdoch R.W."/>
            <person name="Higgins S."/>
            <person name="Loffler F."/>
        </authorList>
    </citation>
    <scope>NUCLEOTIDE SEQUENCE</scope>
</reference>
<dbReference type="EMBL" id="VSSQ01102179">
    <property type="protein sequence ID" value="MPN43652.1"/>
    <property type="molecule type" value="Genomic_DNA"/>
</dbReference>
<comment type="caution">
    <text evidence="2">The sequence shown here is derived from an EMBL/GenBank/DDBJ whole genome shotgun (WGS) entry which is preliminary data.</text>
</comment>
<gene>
    <name evidence="2" type="ORF">SDC9_191212</name>
</gene>
<proteinExistence type="predicted"/>
<evidence type="ECO:0000313" key="2">
    <source>
        <dbReference type="EMBL" id="MPN43652.1"/>
    </source>
</evidence>
<protein>
    <submittedName>
        <fullName evidence="2">Uncharacterized protein</fullName>
    </submittedName>
</protein>
<organism evidence="2">
    <name type="scientific">bioreactor metagenome</name>
    <dbReference type="NCBI Taxonomy" id="1076179"/>
    <lineage>
        <taxon>unclassified sequences</taxon>
        <taxon>metagenomes</taxon>
        <taxon>ecological metagenomes</taxon>
    </lineage>
</organism>